<evidence type="ECO:0000313" key="7">
    <source>
        <dbReference type="EMBL" id="GLR14930.1"/>
    </source>
</evidence>
<dbReference type="PANTHER" id="PTHR33545">
    <property type="entry name" value="UPF0750 MEMBRANE PROTEIN YITT-RELATED"/>
    <property type="match status" value="1"/>
</dbReference>
<proteinExistence type="predicted"/>
<comment type="caution">
    <text evidence="7">The sequence shown here is derived from an EMBL/GenBank/DDBJ whole genome shotgun (WGS) entry which is preliminary data.</text>
</comment>
<evidence type="ECO:0000256" key="6">
    <source>
        <dbReference type="SAM" id="Phobius"/>
    </source>
</evidence>
<dbReference type="EMBL" id="BSOG01000006">
    <property type="protein sequence ID" value="GLR14930.1"/>
    <property type="molecule type" value="Genomic_DNA"/>
</dbReference>
<dbReference type="PANTHER" id="PTHR33545:SF5">
    <property type="entry name" value="UPF0750 MEMBRANE PROTEIN YITT"/>
    <property type="match status" value="1"/>
</dbReference>
<keyword evidence="3 6" id="KW-0812">Transmembrane</keyword>
<feature type="transmembrane region" description="Helical" evidence="6">
    <location>
        <begin position="161"/>
        <end position="191"/>
    </location>
</feature>
<evidence type="ECO:0000256" key="1">
    <source>
        <dbReference type="ARBA" id="ARBA00004651"/>
    </source>
</evidence>
<feature type="transmembrane region" description="Helical" evidence="6">
    <location>
        <begin position="74"/>
        <end position="94"/>
    </location>
</feature>
<evidence type="ECO:0000256" key="3">
    <source>
        <dbReference type="ARBA" id="ARBA00022692"/>
    </source>
</evidence>
<keyword evidence="2" id="KW-1003">Cell membrane</keyword>
<dbReference type="Proteomes" id="UP001156706">
    <property type="component" value="Unassembled WGS sequence"/>
</dbReference>
<accession>A0ABQ5YIU3</accession>
<dbReference type="Pfam" id="PF02588">
    <property type="entry name" value="YitT_membrane"/>
    <property type="match status" value="1"/>
</dbReference>
<evidence type="ECO:0000256" key="5">
    <source>
        <dbReference type="ARBA" id="ARBA00023136"/>
    </source>
</evidence>
<organism evidence="7 8">
    <name type="scientific">Chitinimonas prasina</name>
    <dbReference type="NCBI Taxonomy" id="1434937"/>
    <lineage>
        <taxon>Bacteria</taxon>
        <taxon>Pseudomonadati</taxon>
        <taxon>Pseudomonadota</taxon>
        <taxon>Betaproteobacteria</taxon>
        <taxon>Neisseriales</taxon>
        <taxon>Chitinibacteraceae</taxon>
        <taxon>Chitinimonas</taxon>
    </lineage>
</organism>
<evidence type="ECO:0000256" key="4">
    <source>
        <dbReference type="ARBA" id="ARBA00022989"/>
    </source>
</evidence>
<evidence type="ECO:0000313" key="8">
    <source>
        <dbReference type="Proteomes" id="UP001156706"/>
    </source>
</evidence>
<feature type="transmembrane region" description="Helical" evidence="6">
    <location>
        <begin position="43"/>
        <end position="68"/>
    </location>
</feature>
<dbReference type="InterPro" id="IPR051461">
    <property type="entry name" value="UPF0750_membrane"/>
</dbReference>
<keyword evidence="4 6" id="KW-1133">Transmembrane helix</keyword>
<gene>
    <name evidence="7" type="ORF">GCM10007907_37200</name>
</gene>
<comment type="subcellular location">
    <subcellularLocation>
        <location evidence="1">Cell membrane</location>
        <topology evidence="1">Multi-pass membrane protein</topology>
    </subcellularLocation>
</comment>
<keyword evidence="5 6" id="KW-0472">Membrane</keyword>
<reference evidence="8" key="1">
    <citation type="journal article" date="2019" name="Int. J. Syst. Evol. Microbiol.">
        <title>The Global Catalogue of Microorganisms (GCM) 10K type strain sequencing project: providing services to taxonomists for standard genome sequencing and annotation.</title>
        <authorList>
            <consortium name="The Broad Institute Genomics Platform"/>
            <consortium name="The Broad Institute Genome Sequencing Center for Infectious Disease"/>
            <person name="Wu L."/>
            <person name="Ma J."/>
        </authorList>
    </citation>
    <scope>NUCLEOTIDE SEQUENCE [LARGE SCALE GENOMIC DNA]</scope>
    <source>
        <strain evidence="8">NBRC 110044</strain>
    </source>
</reference>
<dbReference type="InterPro" id="IPR003740">
    <property type="entry name" value="YitT"/>
</dbReference>
<sequence length="201" mass="21621">MTDPVERHSLLEDAQALLIGTLLVALSVLLLRQSGLLTGGTAGLAFLGHYLSGQPFGLVFFALNLPFYLFAWRALGWVFTLKTFAAVSLLSFYSEWLPSLIHLDHLNTAFSAVLAGLLAGTGLLMLIRHRASLGGLGVLALYLQERHGWRAGKLQMAADCLILLGALLALPAAEVLLSILGAMAMNMVIAINHRPGRYIGM</sequence>
<feature type="transmembrane region" description="Helical" evidence="6">
    <location>
        <begin position="106"/>
        <end position="127"/>
    </location>
</feature>
<keyword evidence="8" id="KW-1185">Reference proteome</keyword>
<name>A0ABQ5YIU3_9NEIS</name>
<protein>
    <submittedName>
        <fullName evidence="7">Membrane protein</fullName>
    </submittedName>
</protein>
<feature type="transmembrane region" description="Helical" evidence="6">
    <location>
        <begin position="14"/>
        <end position="31"/>
    </location>
</feature>
<evidence type="ECO:0000256" key="2">
    <source>
        <dbReference type="ARBA" id="ARBA00022475"/>
    </source>
</evidence>
<dbReference type="RefSeq" id="WP_284198002.1">
    <property type="nucleotide sequence ID" value="NZ_BSOG01000006.1"/>
</dbReference>